<keyword evidence="2 4" id="KW-0689">Ribosomal protein</keyword>
<dbReference type="PANTHER" id="PTHR19836">
    <property type="entry name" value="30S RIBOSOMAL PROTEIN S14"/>
    <property type="match status" value="1"/>
</dbReference>
<proteinExistence type="inferred from homology"/>
<sequence>MRFKLVLNKRKRQLFKKKEIKRVCLKIGLRLKYKFTLKSIIELGDLKRNSSLSKIQTRCFITGRSKAVYRKFGISRIKLREMILNGVQVGLKKSSW</sequence>
<comment type="similarity">
    <text evidence="1">Belongs to the universal ribosomal protein uS14 family.</text>
</comment>
<reference evidence="4" key="1">
    <citation type="journal article" date="2008" name="BMC Genomics">
        <title>Complete sequence and analysis of the mitochondrial genome of Hemiselmis andersenii CCMP644 (Cryptophyceae).</title>
        <authorList>
            <person name="Kim E."/>
            <person name="Lane C.E."/>
            <person name="Curtis B.A."/>
            <person name="Kozera C."/>
            <person name="Bowman S."/>
            <person name="Archibald J.M."/>
        </authorList>
    </citation>
    <scope>NUCLEOTIDE SEQUENCE [LARGE SCALE GENOMIC DNA]</scope>
    <source>
        <strain evidence="4">CCMP 644</strain>
        <strain>CCMP644</strain>
    </source>
</reference>
<dbReference type="SUPFAM" id="SSF57716">
    <property type="entry name" value="Glucocorticoid receptor-like (DNA-binding domain)"/>
    <property type="match status" value="1"/>
</dbReference>
<dbReference type="InterPro" id="IPR001209">
    <property type="entry name" value="Ribosomal_uS14"/>
</dbReference>
<evidence type="ECO:0000256" key="2">
    <source>
        <dbReference type="ARBA" id="ARBA00022980"/>
    </source>
</evidence>
<keyword evidence="3" id="KW-0687">Ribonucleoprotein</keyword>
<dbReference type="RefSeq" id="YP_001874799.1">
    <property type="nucleotide sequence ID" value="NC_010637.1"/>
</dbReference>
<gene>
    <name evidence="4" type="primary">rps14</name>
    <name evidence="4" type="ORF">HAM_069</name>
</gene>
<dbReference type="GO" id="GO:0003735">
    <property type="term" value="F:structural constituent of ribosome"/>
    <property type="evidence" value="ECO:0007669"/>
    <property type="project" value="InterPro"/>
</dbReference>
<dbReference type="GO" id="GO:0006412">
    <property type="term" value="P:translation"/>
    <property type="evidence" value="ECO:0007669"/>
    <property type="project" value="InterPro"/>
</dbReference>
<dbReference type="PROSITE" id="PS00527">
    <property type="entry name" value="RIBOSOMAL_S14"/>
    <property type="match status" value="1"/>
</dbReference>
<dbReference type="Pfam" id="PF00253">
    <property type="entry name" value="Ribosomal_S14"/>
    <property type="match status" value="1"/>
</dbReference>
<keyword evidence="4" id="KW-0496">Mitochondrion</keyword>
<dbReference type="PANTHER" id="PTHR19836:SF19">
    <property type="entry name" value="SMALL RIBOSOMAL SUBUNIT PROTEIN US14M"/>
    <property type="match status" value="1"/>
</dbReference>
<dbReference type="EMBL" id="EU651892">
    <property type="protein sequence ID" value="ACC78253.1"/>
    <property type="molecule type" value="Genomic_DNA"/>
</dbReference>
<dbReference type="GeneID" id="6262032"/>
<dbReference type="AlphaFoldDB" id="B2MWW1"/>
<accession>B2MWW1</accession>
<protein>
    <submittedName>
        <fullName evidence="4">Ribosomal protein S14</fullName>
    </submittedName>
</protein>
<name>B2MWW1_HEMAN</name>
<dbReference type="InterPro" id="IPR018271">
    <property type="entry name" value="Ribosomal_uS14_CS"/>
</dbReference>
<evidence type="ECO:0000256" key="3">
    <source>
        <dbReference type="ARBA" id="ARBA00023274"/>
    </source>
</evidence>
<dbReference type="GO" id="GO:0005763">
    <property type="term" value="C:mitochondrial small ribosomal subunit"/>
    <property type="evidence" value="ECO:0007669"/>
    <property type="project" value="TreeGrafter"/>
</dbReference>
<organism evidence="4">
    <name type="scientific">Hemiselmis andersenii</name>
    <name type="common">Cryptophyte alga</name>
    <dbReference type="NCBI Taxonomy" id="464988"/>
    <lineage>
        <taxon>Eukaryota</taxon>
        <taxon>Cryptophyceae</taxon>
        <taxon>Cryptomonadales</taxon>
        <taxon>Hemiselmidaceae</taxon>
        <taxon>Hemiselmis</taxon>
    </lineage>
</organism>
<dbReference type="Gene3D" id="1.10.287.1480">
    <property type="match status" value="1"/>
</dbReference>
<evidence type="ECO:0000256" key="1">
    <source>
        <dbReference type="ARBA" id="ARBA00009083"/>
    </source>
</evidence>
<geneLocation type="mitochondrion" evidence="4"/>
<evidence type="ECO:0000313" key="4">
    <source>
        <dbReference type="EMBL" id="ACC78253.1"/>
    </source>
</evidence>